<dbReference type="Proteomes" id="UP000001542">
    <property type="component" value="Unassembled WGS sequence"/>
</dbReference>
<keyword evidence="2" id="KW-0812">Transmembrane</keyword>
<reference evidence="3" key="1">
    <citation type="submission" date="2006-10" db="EMBL/GenBank/DDBJ databases">
        <authorList>
            <person name="Amadeo P."/>
            <person name="Zhao Q."/>
            <person name="Wortman J."/>
            <person name="Fraser-Liggett C."/>
            <person name="Carlton J."/>
        </authorList>
    </citation>
    <scope>NUCLEOTIDE SEQUENCE</scope>
    <source>
        <strain evidence="3">G3</strain>
    </source>
</reference>
<proteinExistence type="predicted"/>
<evidence type="ECO:0000256" key="2">
    <source>
        <dbReference type="SAM" id="Phobius"/>
    </source>
</evidence>
<dbReference type="AlphaFoldDB" id="A2DXN6"/>
<dbReference type="VEuPathDB" id="TrichDB:TVAG_411310"/>
<accession>A2DXN6</accession>
<sequence length="474" mass="53018">MLTDINSLCVQYNCADNETAAKILISNIQTGKEHLEYLMISSNSDYHYFTSTSVKIAEPLENSFFRGLNTLELSKTPQNFNIPEGTYIVFLKHDSIKGTATSGNTTLNILDTKHYNAILFNTSGTLSLYSYLSEATCSFVVYSFNMSVCKYIITLGGDTEYSLNNSKTDETCIVSGFIKGSVSITNADSAIAKTNNADGSLNNNVAGEFTNPVYSILYREDNPKKLKHVINSKDIDKIEIFSNKSKDKAVYIHVNSSGILNTADWIRPKYYYLYTIPAILLGAFFTLIGYYRKARLCLAYYTCWACTLPKLTIFGYARTVENYPDGTVTTQVLKCCCFYKYKQTKSPNKCEVDLCQCCLCFLLCDSCTCCRFGCCPYEVEVADNDAPQTNQEDQIEQNEYYSSSYSSDYYTESSLKNVENNKAESSPYNDIESAQNNNVEPIVNNNEVQDNNIDAGNGDDANNNVGNGDDPYKV</sequence>
<reference evidence="3" key="2">
    <citation type="journal article" date="2007" name="Science">
        <title>Draft genome sequence of the sexually transmitted pathogen Trichomonas vaginalis.</title>
        <authorList>
            <person name="Carlton J.M."/>
            <person name="Hirt R.P."/>
            <person name="Silva J.C."/>
            <person name="Delcher A.L."/>
            <person name="Schatz M."/>
            <person name="Zhao Q."/>
            <person name="Wortman J.R."/>
            <person name="Bidwell S.L."/>
            <person name="Alsmark U.C.M."/>
            <person name="Besteiro S."/>
            <person name="Sicheritz-Ponten T."/>
            <person name="Noel C.J."/>
            <person name="Dacks J.B."/>
            <person name="Foster P.G."/>
            <person name="Simillion C."/>
            <person name="Van de Peer Y."/>
            <person name="Miranda-Saavedra D."/>
            <person name="Barton G.J."/>
            <person name="Westrop G.D."/>
            <person name="Mueller S."/>
            <person name="Dessi D."/>
            <person name="Fiori P.L."/>
            <person name="Ren Q."/>
            <person name="Paulsen I."/>
            <person name="Zhang H."/>
            <person name="Bastida-Corcuera F.D."/>
            <person name="Simoes-Barbosa A."/>
            <person name="Brown M.T."/>
            <person name="Hayes R.D."/>
            <person name="Mukherjee M."/>
            <person name="Okumura C.Y."/>
            <person name="Schneider R."/>
            <person name="Smith A.J."/>
            <person name="Vanacova S."/>
            <person name="Villalvazo M."/>
            <person name="Haas B.J."/>
            <person name="Pertea M."/>
            <person name="Feldblyum T.V."/>
            <person name="Utterback T.R."/>
            <person name="Shu C.L."/>
            <person name="Osoegawa K."/>
            <person name="de Jong P.J."/>
            <person name="Hrdy I."/>
            <person name="Horvathova L."/>
            <person name="Zubacova Z."/>
            <person name="Dolezal P."/>
            <person name="Malik S.B."/>
            <person name="Logsdon J.M. Jr."/>
            <person name="Henze K."/>
            <person name="Gupta A."/>
            <person name="Wang C.C."/>
            <person name="Dunne R.L."/>
            <person name="Upcroft J.A."/>
            <person name="Upcroft P."/>
            <person name="White O."/>
            <person name="Salzberg S.L."/>
            <person name="Tang P."/>
            <person name="Chiu C.-H."/>
            <person name="Lee Y.-S."/>
            <person name="Embley T.M."/>
            <person name="Coombs G.H."/>
            <person name="Mottram J.C."/>
            <person name="Tachezy J."/>
            <person name="Fraser-Liggett C.M."/>
            <person name="Johnson P.J."/>
        </authorList>
    </citation>
    <scope>NUCLEOTIDE SEQUENCE [LARGE SCALE GENOMIC DNA]</scope>
    <source>
        <strain evidence="3">G3</strain>
    </source>
</reference>
<gene>
    <name evidence="3" type="ORF">TVAG_411310</name>
</gene>
<protein>
    <submittedName>
        <fullName evidence="3">Uncharacterized protein</fullName>
    </submittedName>
</protein>
<dbReference type="VEuPathDB" id="TrichDB:TVAGG3_0047630"/>
<dbReference type="InParanoid" id="A2DXN6"/>
<dbReference type="KEGG" id="tva:4772864"/>
<evidence type="ECO:0000313" key="4">
    <source>
        <dbReference type="Proteomes" id="UP000001542"/>
    </source>
</evidence>
<evidence type="ECO:0000256" key="1">
    <source>
        <dbReference type="SAM" id="MobiDB-lite"/>
    </source>
</evidence>
<keyword evidence="4" id="KW-1185">Reference proteome</keyword>
<dbReference type="RefSeq" id="XP_001327088.1">
    <property type="nucleotide sequence ID" value="XM_001327053.1"/>
</dbReference>
<evidence type="ECO:0000313" key="3">
    <source>
        <dbReference type="EMBL" id="EAY14865.1"/>
    </source>
</evidence>
<keyword evidence="2" id="KW-0472">Membrane</keyword>
<keyword evidence="2" id="KW-1133">Transmembrane helix</keyword>
<dbReference type="EMBL" id="DS113264">
    <property type="protein sequence ID" value="EAY14865.1"/>
    <property type="molecule type" value="Genomic_DNA"/>
</dbReference>
<feature type="region of interest" description="Disordered" evidence="1">
    <location>
        <begin position="443"/>
        <end position="474"/>
    </location>
</feature>
<name>A2DXN6_TRIV3</name>
<feature type="transmembrane region" description="Helical" evidence="2">
    <location>
        <begin position="271"/>
        <end position="291"/>
    </location>
</feature>
<organism evidence="3 4">
    <name type="scientific">Trichomonas vaginalis (strain ATCC PRA-98 / G3)</name>
    <dbReference type="NCBI Taxonomy" id="412133"/>
    <lineage>
        <taxon>Eukaryota</taxon>
        <taxon>Metamonada</taxon>
        <taxon>Parabasalia</taxon>
        <taxon>Trichomonadida</taxon>
        <taxon>Trichomonadidae</taxon>
        <taxon>Trichomonas</taxon>
    </lineage>
</organism>